<dbReference type="PANTHER" id="PTHR46046">
    <property type="entry name" value="PEPTIDYLPROLYL ISOMERASE"/>
    <property type="match status" value="1"/>
</dbReference>
<keyword evidence="4" id="KW-0479">Metal-binding</keyword>
<dbReference type="PANTHER" id="PTHR46046:SF3">
    <property type="entry name" value="PEPTIDYL-PROLYL CIS-TRANS ISOMERASE FKBP10"/>
    <property type="match status" value="1"/>
</dbReference>
<proteinExistence type="predicted"/>
<keyword evidence="8" id="KW-0106">Calcium</keyword>
<keyword evidence="18" id="KW-1185">Reference proteome</keyword>
<dbReference type="STRING" id="94237.ENSMMOP00000027427"/>
<feature type="domain" description="PPIase FKBP-type" evidence="16">
    <location>
        <begin position="382"/>
        <end position="469"/>
    </location>
</feature>
<dbReference type="Gene3D" id="3.10.50.40">
    <property type="match status" value="4"/>
</dbReference>
<evidence type="ECO:0000256" key="5">
    <source>
        <dbReference type="ARBA" id="ARBA00022729"/>
    </source>
</evidence>
<evidence type="ECO:0000256" key="15">
    <source>
        <dbReference type="SAM" id="SignalP"/>
    </source>
</evidence>
<keyword evidence="9 13" id="KW-0697">Rotamase</keyword>
<dbReference type="InterPro" id="IPR001179">
    <property type="entry name" value="PPIase_FKBP_dom"/>
</dbReference>
<evidence type="ECO:0000256" key="7">
    <source>
        <dbReference type="ARBA" id="ARBA00022824"/>
    </source>
</evidence>
<dbReference type="GO" id="GO:0003755">
    <property type="term" value="F:peptidyl-prolyl cis-trans isomerase activity"/>
    <property type="evidence" value="ECO:0007669"/>
    <property type="project" value="UniProtKB-KW"/>
</dbReference>
<evidence type="ECO:0000256" key="10">
    <source>
        <dbReference type="ARBA" id="ARBA00023180"/>
    </source>
</evidence>
<dbReference type="OMA" id="GMGYVIH"/>
<dbReference type="SUPFAM" id="SSF47473">
    <property type="entry name" value="EF-hand"/>
    <property type="match status" value="1"/>
</dbReference>
<evidence type="ECO:0000256" key="9">
    <source>
        <dbReference type="ARBA" id="ARBA00023110"/>
    </source>
</evidence>
<protein>
    <recommendedName>
        <fullName evidence="3 13">peptidylprolyl isomerase</fullName>
        <ecNumber evidence="3 13">5.2.1.8</ecNumber>
    </recommendedName>
</protein>
<dbReference type="SUPFAM" id="SSF54534">
    <property type="entry name" value="FKBP-like"/>
    <property type="match status" value="4"/>
</dbReference>
<keyword evidence="5 15" id="KW-0732">Signal</keyword>
<feature type="chain" id="PRO_5018784395" description="peptidylprolyl isomerase" evidence="15">
    <location>
        <begin position="26"/>
        <end position="566"/>
    </location>
</feature>
<reference evidence="17" key="2">
    <citation type="submission" date="2025-09" db="UniProtKB">
        <authorList>
            <consortium name="Ensembl"/>
        </authorList>
    </citation>
    <scope>IDENTIFICATION</scope>
</reference>
<evidence type="ECO:0000259" key="16">
    <source>
        <dbReference type="PROSITE" id="PS50059"/>
    </source>
</evidence>
<dbReference type="Ensembl" id="ENSMMOT00000027892.1">
    <property type="protein sequence ID" value="ENSMMOP00000027427.1"/>
    <property type="gene ID" value="ENSMMOG00000020744.1"/>
</dbReference>
<dbReference type="AlphaFoldDB" id="A0A3Q4BY97"/>
<comment type="subcellular location">
    <subcellularLocation>
        <location evidence="2">Endoplasmic reticulum</location>
    </subcellularLocation>
</comment>
<reference evidence="17" key="1">
    <citation type="submission" date="2025-08" db="UniProtKB">
        <authorList>
            <consortium name="Ensembl"/>
        </authorList>
    </citation>
    <scope>IDENTIFICATION</scope>
</reference>
<evidence type="ECO:0000313" key="18">
    <source>
        <dbReference type="Proteomes" id="UP000261620"/>
    </source>
</evidence>
<accession>A0A3Q4BY97</accession>
<name>A0A3Q4BY97_MOLML</name>
<dbReference type="GO" id="GO:0005783">
    <property type="term" value="C:endoplasmic reticulum"/>
    <property type="evidence" value="ECO:0007669"/>
    <property type="project" value="UniProtKB-SubCell"/>
</dbReference>
<dbReference type="EC" id="5.2.1.8" evidence="3 13"/>
<dbReference type="InterPro" id="IPR011992">
    <property type="entry name" value="EF-hand-dom_pair"/>
</dbReference>
<dbReference type="PROSITE" id="PS50059">
    <property type="entry name" value="FKBP_PPIASE"/>
    <property type="match status" value="4"/>
</dbReference>
<feature type="region of interest" description="Disordered" evidence="14">
    <location>
        <begin position="538"/>
        <end position="566"/>
    </location>
</feature>
<feature type="signal peptide" evidence="15">
    <location>
        <begin position="1"/>
        <end position="25"/>
    </location>
</feature>
<evidence type="ECO:0000256" key="13">
    <source>
        <dbReference type="PROSITE-ProRule" id="PRU00277"/>
    </source>
</evidence>
<evidence type="ECO:0000256" key="8">
    <source>
        <dbReference type="ARBA" id="ARBA00022837"/>
    </source>
</evidence>
<evidence type="ECO:0000256" key="2">
    <source>
        <dbReference type="ARBA" id="ARBA00004240"/>
    </source>
</evidence>
<organism evidence="17 18">
    <name type="scientific">Mola mola</name>
    <name type="common">Ocean sunfish</name>
    <name type="synonym">Tetraodon mola</name>
    <dbReference type="NCBI Taxonomy" id="94237"/>
    <lineage>
        <taxon>Eukaryota</taxon>
        <taxon>Metazoa</taxon>
        <taxon>Chordata</taxon>
        <taxon>Craniata</taxon>
        <taxon>Vertebrata</taxon>
        <taxon>Euteleostomi</taxon>
        <taxon>Actinopterygii</taxon>
        <taxon>Neopterygii</taxon>
        <taxon>Teleostei</taxon>
        <taxon>Neoteleostei</taxon>
        <taxon>Acanthomorphata</taxon>
        <taxon>Eupercaria</taxon>
        <taxon>Tetraodontiformes</taxon>
        <taxon>Molidae</taxon>
        <taxon>Mola</taxon>
    </lineage>
</organism>
<dbReference type="FunFam" id="3.10.50.40:FF:000002">
    <property type="entry name" value="Peptidylprolyl isomerase"/>
    <property type="match status" value="3"/>
</dbReference>
<feature type="domain" description="PPIase FKBP-type" evidence="16">
    <location>
        <begin position="158"/>
        <end position="246"/>
    </location>
</feature>
<keyword evidence="6" id="KW-0677">Repeat</keyword>
<evidence type="ECO:0000256" key="4">
    <source>
        <dbReference type="ARBA" id="ARBA00022723"/>
    </source>
</evidence>
<evidence type="ECO:0000256" key="3">
    <source>
        <dbReference type="ARBA" id="ARBA00013194"/>
    </source>
</evidence>
<evidence type="ECO:0000256" key="14">
    <source>
        <dbReference type="SAM" id="MobiDB-lite"/>
    </source>
</evidence>
<evidence type="ECO:0000256" key="1">
    <source>
        <dbReference type="ARBA" id="ARBA00000971"/>
    </source>
</evidence>
<sequence length="566" mass="62488">MDLTISSVLFFFRAVSVICGPGLLADVVVDRYDVPKVCPREVQTEDFIRYHFNGSFFVDGKKFDSSHDRGKAFISQVGLGRLITGMDRGLQGMCVNERRRITIPPHLAYGSVGTGGVIPPDAILVYDVLLLDIWNTEDKVEIRTISKPASCSRATVASDFIRYHYNGTLLSGEAFDSSHLRNATYDTYVGQGDLIKGMDEGLLGMCVGERRIVIVPPFLAYGQNGSGTAVPPQATLVFDVLLVDVFNPKDDVIVEAKQVPEGCTRRTAIGDYIRYHYNGTFRDGKAFDSSYQRKGTYNTYIGMGYVIKGMDKALQGLCMGEKRRIVIPPHMAYGEDGVGDLIPGSAVLVFDIHVIDFHNPKDPVQIKVTHKPQECSARSEADDLIQYRYNCSLMDGTLLYSSDQFNSPSITTLGADKVIAGLEKGLSGMCVGERRVVVIPPHWGHGENGAGGVPRSAVLFFELELVELQKGIPEGYMFVWLGDGPDPLFPAMDLNGDREVPLEEFSAFIKLQVKEGKGRLRPGLNADTIIKDMFNKQDQNQDGKIVEDELAPKAHGEPEQTRRDEL</sequence>
<comment type="catalytic activity">
    <reaction evidence="1 13">
        <text>[protein]-peptidylproline (omega=180) = [protein]-peptidylproline (omega=0)</text>
        <dbReference type="Rhea" id="RHEA:16237"/>
        <dbReference type="Rhea" id="RHEA-COMP:10747"/>
        <dbReference type="Rhea" id="RHEA-COMP:10748"/>
        <dbReference type="ChEBI" id="CHEBI:83833"/>
        <dbReference type="ChEBI" id="CHEBI:83834"/>
        <dbReference type="EC" id="5.2.1.8"/>
    </reaction>
</comment>
<comment type="function">
    <text evidence="12">PPIases accelerate the folding of proteins during protein synthesis.</text>
</comment>
<dbReference type="Pfam" id="PF00254">
    <property type="entry name" value="FKBP_C"/>
    <property type="match status" value="4"/>
</dbReference>
<feature type="domain" description="PPIase FKBP-type" evidence="16">
    <location>
        <begin position="45"/>
        <end position="134"/>
    </location>
</feature>
<dbReference type="InterPro" id="IPR046357">
    <property type="entry name" value="PPIase_dom_sf"/>
</dbReference>
<dbReference type="GO" id="GO:0046872">
    <property type="term" value="F:metal ion binding"/>
    <property type="evidence" value="ECO:0007669"/>
    <property type="project" value="UniProtKB-KW"/>
</dbReference>
<feature type="domain" description="PPIase FKBP-type" evidence="16">
    <location>
        <begin position="270"/>
        <end position="358"/>
    </location>
</feature>
<dbReference type="Proteomes" id="UP000261620">
    <property type="component" value="Unplaced"/>
</dbReference>
<evidence type="ECO:0000313" key="17">
    <source>
        <dbReference type="Ensembl" id="ENSMMOP00000027427.1"/>
    </source>
</evidence>
<dbReference type="InterPro" id="IPR051989">
    <property type="entry name" value="FKBP-like_isomerase"/>
</dbReference>
<evidence type="ECO:0000256" key="6">
    <source>
        <dbReference type="ARBA" id="ARBA00022737"/>
    </source>
</evidence>
<keyword evidence="10" id="KW-0325">Glycoprotein</keyword>
<evidence type="ECO:0000256" key="11">
    <source>
        <dbReference type="ARBA" id="ARBA00023235"/>
    </source>
</evidence>
<dbReference type="Gene3D" id="1.10.238.10">
    <property type="entry name" value="EF-hand"/>
    <property type="match status" value="1"/>
</dbReference>
<keyword evidence="11 13" id="KW-0413">Isomerase</keyword>
<keyword evidence="7" id="KW-0256">Endoplasmic reticulum</keyword>
<evidence type="ECO:0000256" key="12">
    <source>
        <dbReference type="ARBA" id="ARBA00055986"/>
    </source>
</evidence>